<evidence type="ECO:0000313" key="8">
    <source>
        <dbReference type="Proteomes" id="UP000008204"/>
    </source>
</evidence>
<feature type="compositionally biased region" description="Low complexity" evidence="5">
    <location>
        <begin position="406"/>
        <end position="423"/>
    </location>
</feature>
<reference evidence="8" key="1">
    <citation type="journal article" date="2011" name="MBio">
        <title>Novel metabolic attributes of the genus Cyanothece, comprising a group of unicellular nitrogen-fixing Cyanobacteria.</title>
        <authorList>
            <person name="Bandyopadhyay A."/>
            <person name="Elvitigala T."/>
            <person name="Welsh E."/>
            <person name="Stockel J."/>
            <person name="Liberton M."/>
            <person name="Min H."/>
            <person name="Sherman L.A."/>
            <person name="Pakrasi H.B."/>
        </authorList>
    </citation>
    <scope>NUCLEOTIDE SEQUENCE [LARGE SCALE GENOMIC DNA]</scope>
    <source>
        <strain evidence="8">PCC 8801</strain>
    </source>
</reference>
<dbReference type="Gene3D" id="3.30.1150.10">
    <property type="match status" value="1"/>
</dbReference>
<evidence type="ECO:0000256" key="4">
    <source>
        <dbReference type="ARBA" id="ARBA00023136"/>
    </source>
</evidence>
<keyword evidence="3" id="KW-1133">Transmembrane helix</keyword>
<dbReference type="InterPro" id="IPR037682">
    <property type="entry name" value="TonB_C"/>
</dbReference>
<organism evidence="7 8">
    <name type="scientific">Rippkaea orientalis (strain PCC 8801 / RF-1)</name>
    <name type="common">Cyanothece sp. (strain PCC 8801)</name>
    <dbReference type="NCBI Taxonomy" id="41431"/>
    <lineage>
        <taxon>Bacteria</taxon>
        <taxon>Bacillati</taxon>
        <taxon>Cyanobacteriota</taxon>
        <taxon>Cyanophyceae</taxon>
        <taxon>Oscillatoriophycideae</taxon>
        <taxon>Chroococcales</taxon>
        <taxon>Aphanothecaceae</taxon>
        <taxon>Rippkaea</taxon>
        <taxon>Rippkaea orientalis</taxon>
    </lineage>
</organism>
<keyword evidence="2" id="KW-0812">Transmembrane</keyword>
<gene>
    <name evidence="7" type="ordered locus">PCC8801_0881</name>
</gene>
<evidence type="ECO:0000259" key="6">
    <source>
        <dbReference type="PROSITE" id="PS52015"/>
    </source>
</evidence>
<dbReference type="Pfam" id="PF03544">
    <property type="entry name" value="TonB_C"/>
    <property type="match status" value="1"/>
</dbReference>
<feature type="compositionally biased region" description="Polar residues" evidence="5">
    <location>
        <begin position="376"/>
        <end position="388"/>
    </location>
</feature>
<dbReference type="eggNOG" id="COG0810">
    <property type="taxonomic scope" value="Bacteria"/>
</dbReference>
<dbReference type="Proteomes" id="UP000008204">
    <property type="component" value="Chromosome"/>
</dbReference>
<sequence>MTSSSLELMPIRVFNSNSVSAIASVGIHGLVLGLAIPSLTQFSTPQNPANQRNVEVIELTDAELARLPDQSSSLDMSEFPNTPLENIPLVDPSSLGSSLPNPVNTLPTPPSLPPLPNLPPLPSNYTAIPRPMGSLPIAPPPRGPFRLPPSLGNTPAMPPLRLPTSERTPQRPDFGPLPDPIPIDALINQGKGKPVQPDQIAANSPSNQTPSEEDNLAYNPINTSNADLYNNLGNDAQKTGRVLTKNDTKQLIATYPKQACSLQSDKTVTYRVSTNAQGSVVDSAIMRSSGYPLFDQQALAQIKSTGFAKNTHYLVNVLFPFDPKICTGVTTIPQNQPEPPTTVSPKPTQPPTTVTPQVSPTPTTVSPKPTQPPTTASPKPTQPPTTVSPKPAQPPTTVSPKPSEPPTSVSPQPSEPPTSVSPQPTQPQPPITPKLPTSEALSPAQPSSPPITPPAETVTPEPKLNPETPEGSTNGQSLPGPALPKKN</sequence>
<accession>B7JZL6</accession>
<feature type="compositionally biased region" description="Polar residues" evidence="5">
    <location>
        <begin position="201"/>
        <end position="210"/>
    </location>
</feature>
<evidence type="ECO:0000313" key="7">
    <source>
        <dbReference type="EMBL" id="ACK64959.1"/>
    </source>
</evidence>
<dbReference type="InterPro" id="IPR006260">
    <property type="entry name" value="TonB/TolA_C"/>
</dbReference>
<feature type="region of interest" description="Disordered" evidence="5">
    <location>
        <begin position="139"/>
        <end position="213"/>
    </location>
</feature>
<name>B7JZL6_RIPO1</name>
<dbReference type="GO" id="GO:0055085">
    <property type="term" value="P:transmembrane transport"/>
    <property type="evidence" value="ECO:0007669"/>
    <property type="project" value="InterPro"/>
</dbReference>
<evidence type="ECO:0000256" key="3">
    <source>
        <dbReference type="ARBA" id="ARBA00022989"/>
    </source>
</evidence>
<dbReference type="STRING" id="41431.PCC8801_0881"/>
<comment type="subcellular location">
    <subcellularLocation>
        <location evidence="1">Membrane</location>
        <topology evidence="1">Single-pass membrane protein</topology>
    </subcellularLocation>
</comment>
<feature type="compositionally biased region" description="Pro residues" evidence="5">
    <location>
        <begin position="336"/>
        <end position="350"/>
    </location>
</feature>
<dbReference type="GO" id="GO:0016020">
    <property type="term" value="C:membrane"/>
    <property type="evidence" value="ECO:0007669"/>
    <property type="project" value="UniProtKB-SubCell"/>
</dbReference>
<dbReference type="RefSeq" id="WP_012594234.1">
    <property type="nucleotide sequence ID" value="NC_011726.1"/>
</dbReference>
<feature type="compositionally biased region" description="Pro residues" evidence="5">
    <location>
        <begin position="424"/>
        <end position="433"/>
    </location>
</feature>
<evidence type="ECO:0000256" key="1">
    <source>
        <dbReference type="ARBA" id="ARBA00004167"/>
    </source>
</evidence>
<dbReference type="KEGG" id="cyp:PCC8801_0881"/>
<evidence type="ECO:0000256" key="2">
    <source>
        <dbReference type="ARBA" id="ARBA00022692"/>
    </source>
</evidence>
<keyword evidence="4" id="KW-0472">Membrane</keyword>
<feature type="region of interest" description="Disordered" evidence="5">
    <location>
        <begin position="330"/>
        <end position="487"/>
    </location>
</feature>
<feature type="compositionally biased region" description="Low complexity" evidence="5">
    <location>
        <begin position="351"/>
        <end position="368"/>
    </location>
</feature>
<dbReference type="SUPFAM" id="SSF74653">
    <property type="entry name" value="TolA/TonB C-terminal domain"/>
    <property type="match status" value="1"/>
</dbReference>
<dbReference type="NCBIfam" id="TIGR01352">
    <property type="entry name" value="tonB_Cterm"/>
    <property type="match status" value="1"/>
</dbReference>
<dbReference type="PROSITE" id="PS52015">
    <property type="entry name" value="TONB_CTD"/>
    <property type="match status" value="1"/>
</dbReference>
<dbReference type="AlphaFoldDB" id="B7JZL6"/>
<dbReference type="EMBL" id="CP001287">
    <property type="protein sequence ID" value="ACK64959.1"/>
    <property type="molecule type" value="Genomic_DNA"/>
</dbReference>
<dbReference type="HOGENOM" id="CLU_554252_0_0_3"/>
<feature type="domain" description="TonB C-terminal" evidence="6">
    <location>
        <begin position="240"/>
        <end position="332"/>
    </location>
</feature>
<proteinExistence type="predicted"/>
<keyword evidence="8" id="KW-1185">Reference proteome</keyword>
<protein>
    <submittedName>
        <fullName evidence="7">TonB family protein</fullName>
    </submittedName>
</protein>
<evidence type="ECO:0000256" key="5">
    <source>
        <dbReference type="SAM" id="MobiDB-lite"/>
    </source>
</evidence>